<organism evidence="1 2">
    <name type="scientific">Vigna angularis var. angularis</name>
    <dbReference type="NCBI Taxonomy" id="157739"/>
    <lineage>
        <taxon>Eukaryota</taxon>
        <taxon>Viridiplantae</taxon>
        <taxon>Streptophyta</taxon>
        <taxon>Embryophyta</taxon>
        <taxon>Tracheophyta</taxon>
        <taxon>Spermatophyta</taxon>
        <taxon>Magnoliopsida</taxon>
        <taxon>eudicotyledons</taxon>
        <taxon>Gunneridae</taxon>
        <taxon>Pentapetalae</taxon>
        <taxon>rosids</taxon>
        <taxon>fabids</taxon>
        <taxon>Fabales</taxon>
        <taxon>Fabaceae</taxon>
        <taxon>Papilionoideae</taxon>
        <taxon>50 kb inversion clade</taxon>
        <taxon>NPAAA clade</taxon>
        <taxon>indigoferoid/millettioid clade</taxon>
        <taxon>Phaseoleae</taxon>
        <taxon>Vigna</taxon>
    </lineage>
</organism>
<accession>A0A0S3T3B9</accession>
<gene>
    <name evidence="1" type="primary">Vigan.10G081800</name>
    <name evidence="1" type="ORF">VIGAN_10081800</name>
</gene>
<evidence type="ECO:0000313" key="2">
    <source>
        <dbReference type="Proteomes" id="UP000291084"/>
    </source>
</evidence>
<feature type="non-terminal residue" evidence="1">
    <location>
        <position position="1"/>
    </location>
</feature>
<name>A0A0S3T3B9_PHAAN</name>
<sequence length="91" mass="10876">NKRFKRKERIHTNSNNFYMYSSEEFQSIQRFEFVIIPQANVFMYFLLQSLAIFQKEGLLSPTSHDRWSCTITFHLGSACLAWHRHDPTCKT</sequence>
<evidence type="ECO:0000313" key="1">
    <source>
        <dbReference type="EMBL" id="BAT99391.1"/>
    </source>
</evidence>
<keyword evidence="2" id="KW-1185">Reference proteome</keyword>
<dbReference type="Proteomes" id="UP000291084">
    <property type="component" value="Chromosome 10"/>
</dbReference>
<proteinExistence type="predicted"/>
<dbReference type="EMBL" id="AP015043">
    <property type="protein sequence ID" value="BAT99391.1"/>
    <property type="molecule type" value="Genomic_DNA"/>
</dbReference>
<dbReference type="AlphaFoldDB" id="A0A0S3T3B9"/>
<protein>
    <submittedName>
        <fullName evidence="1">Uncharacterized protein</fullName>
    </submittedName>
</protein>
<reference evidence="1 2" key="1">
    <citation type="journal article" date="2015" name="Sci. Rep.">
        <title>The power of single molecule real-time sequencing technology in the de novo assembly of a eukaryotic genome.</title>
        <authorList>
            <person name="Sakai H."/>
            <person name="Naito K."/>
            <person name="Ogiso-Tanaka E."/>
            <person name="Takahashi Y."/>
            <person name="Iseki K."/>
            <person name="Muto C."/>
            <person name="Satou K."/>
            <person name="Teruya K."/>
            <person name="Shiroma A."/>
            <person name="Shimoji M."/>
            <person name="Hirano T."/>
            <person name="Itoh T."/>
            <person name="Kaga A."/>
            <person name="Tomooka N."/>
        </authorList>
    </citation>
    <scope>NUCLEOTIDE SEQUENCE [LARGE SCALE GENOMIC DNA]</scope>
    <source>
        <strain evidence="2">cv. Shumari</strain>
    </source>
</reference>